<keyword evidence="5" id="KW-0158">Chromosome</keyword>
<dbReference type="GO" id="GO:0042729">
    <property type="term" value="C:DASH complex"/>
    <property type="evidence" value="ECO:0007669"/>
    <property type="project" value="InterPro"/>
</dbReference>
<feature type="region of interest" description="Disordered" evidence="19">
    <location>
        <begin position="188"/>
        <end position="259"/>
    </location>
</feature>
<feature type="compositionally biased region" description="Basic and acidic residues" evidence="19">
    <location>
        <begin position="224"/>
        <end position="251"/>
    </location>
</feature>
<evidence type="ECO:0000256" key="19">
    <source>
        <dbReference type="SAM" id="MobiDB-lite"/>
    </source>
</evidence>
<keyword evidence="21" id="KW-1185">Reference proteome</keyword>
<keyword evidence="6" id="KW-0963">Cytoplasm</keyword>
<dbReference type="AlphaFoldDB" id="A0A1Z5SNC4"/>
<evidence type="ECO:0000256" key="3">
    <source>
        <dbReference type="ARBA" id="ARBA00004629"/>
    </source>
</evidence>
<keyword evidence="12" id="KW-0175">Coiled coil</keyword>
<gene>
    <name evidence="20" type="ORF">BTJ68_14496</name>
</gene>
<keyword evidence="11" id="KW-0995">Kinetochore</keyword>
<dbReference type="GO" id="GO:0051301">
    <property type="term" value="P:cell division"/>
    <property type="evidence" value="ECO:0007669"/>
    <property type="project" value="UniProtKB-KW"/>
</dbReference>
<dbReference type="GO" id="GO:0008608">
    <property type="term" value="P:attachment of spindle microtubules to kinetochore"/>
    <property type="evidence" value="ECO:0007669"/>
    <property type="project" value="InterPro"/>
</dbReference>
<evidence type="ECO:0000256" key="5">
    <source>
        <dbReference type="ARBA" id="ARBA00022454"/>
    </source>
</evidence>
<keyword evidence="15" id="KW-0131">Cell cycle</keyword>
<keyword evidence="9" id="KW-0498">Mitosis</keyword>
<dbReference type="GO" id="GO:0005876">
    <property type="term" value="C:spindle microtubule"/>
    <property type="evidence" value="ECO:0007669"/>
    <property type="project" value="InterPro"/>
</dbReference>
<proteinExistence type="inferred from homology"/>
<dbReference type="OrthoDB" id="10016597at2759"/>
<evidence type="ECO:0000256" key="9">
    <source>
        <dbReference type="ARBA" id="ARBA00022776"/>
    </source>
</evidence>
<evidence type="ECO:0000256" key="12">
    <source>
        <dbReference type="ARBA" id="ARBA00023054"/>
    </source>
</evidence>
<evidence type="ECO:0000256" key="1">
    <source>
        <dbReference type="ARBA" id="ARBA00004123"/>
    </source>
</evidence>
<dbReference type="Pfam" id="PF08657">
    <property type="entry name" value="DASH_Spc34"/>
    <property type="match status" value="2"/>
</dbReference>
<keyword evidence="7" id="KW-0132">Cell division</keyword>
<keyword evidence="14" id="KW-0539">Nucleus</keyword>
<comment type="subcellular location">
    <subcellularLocation>
        <location evidence="3">Chromosome</location>
        <location evidence="3">Centromere</location>
        <location evidence="3">Kinetochore</location>
    </subcellularLocation>
    <subcellularLocation>
        <location evidence="2">Cytoplasm</location>
        <location evidence="2">Cytoskeleton</location>
        <location evidence="2">Spindle</location>
    </subcellularLocation>
    <subcellularLocation>
        <location evidence="1">Nucleus</location>
    </subcellularLocation>
</comment>
<evidence type="ECO:0000313" key="21">
    <source>
        <dbReference type="Proteomes" id="UP000194280"/>
    </source>
</evidence>
<evidence type="ECO:0000256" key="6">
    <source>
        <dbReference type="ARBA" id="ARBA00022490"/>
    </source>
</evidence>
<evidence type="ECO:0000256" key="8">
    <source>
        <dbReference type="ARBA" id="ARBA00022701"/>
    </source>
</evidence>
<keyword evidence="16" id="KW-0137">Centromere</keyword>
<evidence type="ECO:0000256" key="13">
    <source>
        <dbReference type="ARBA" id="ARBA00023212"/>
    </source>
</evidence>
<evidence type="ECO:0000256" key="14">
    <source>
        <dbReference type="ARBA" id="ARBA00023242"/>
    </source>
</evidence>
<evidence type="ECO:0000256" key="17">
    <source>
        <dbReference type="ARBA" id="ARBA00044112"/>
    </source>
</evidence>
<dbReference type="Proteomes" id="UP000194280">
    <property type="component" value="Unassembled WGS sequence"/>
</dbReference>
<comment type="similarity">
    <text evidence="4">Belongs to the DASH complex SPC34 family.</text>
</comment>
<evidence type="ECO:0000256" key="4">
    <source>
        <dbReference type="ARBA" id="ARBA00008491"/>
    </source>
</evidence>
<evidence type="ECO:0000313" key="20">
    <source>
        <dbReference type="EMBL" id="OTA22319.1"/>
    </source>
</evidence>
<keyword evidence="8" id="KW-0493">Microtubule</keyword>
<dbReference type="InterPro" id="IPR013966">
    <property type="entry name" value="Spc34"/>
</dbReference>
<accession>A0A1Z5SNC4</accession>
<evidence type="ECO:0000256" key="7">
    <source>
        <dbReference type="ARBA" id="ARBA00022618"/>
    </source>
</evidence>
<name>A0A1Z5SNC4_HORWE</name>
<evidence type="ECO:0000256" key="15">
    <source>
        <dbReference type="ARBA" id="ARBA00023306"/>
    </source>
</evidence>
<dbReference type="InParanoid" id="A0A1Z5SNC4"/>
<dbReference type="VEuPathDB" id="FungiDB:BTJ68_14496"/>
<evidence type="ECO:0000256" key="11">
    <source>
        <dbReference type="ARBA" id="ARBA00022838"/>
    </source>
</evidence>
<sequence length="259" mass="28138">MASLLSSHLDQISLCSQSIADLPFPGPKIFTNALLSPNHDITALIRDTEQHERALFHLAPPPMPSKSAGGDVTGPPKTTSNAGGTAARRQTAFPTGVRQPKSKAVAAVLGGDLYAKTRREGANARGKGDVDFEVLLEGAERLGAVYPIPGAAEKIAALRRRHSQLAANISHYEDRVARNAQELSLMNRSSSHYDDEEDAAEGEPGSEEADPEAEMDLGPLPTMEDLRREEEEIRELERKKRNLEERVEGMGRDLGGLMR</sequence>
<feature type="region of interest" description="Disordered" evidence="19">
    <location>
        <begin position="60"/>
        <end position="87"/>
    </location>
</feature>
<keyword evidence="10" id="KW-0159">Chromosome partition</keyword>
<keyword evidence="13" id="KW-0206">Cytoskeleton</keyword>
<protein>
    <recommendedName>
        <fullName evidence="17">DASH complex subunit SPC34</fullName>
    </recommendedName>
    <alternativeName>
        <fullName evidence="18">Outer kinetochore protein SPC34</fullName>
    </alternativeName>
</protein>
<feature type="compositionally biased region" description="Acidic residues" evidence="19">
    <location>
        <begin position="194"/>
        <end position="215"/>
    </location>
</feature>
<evidence type="ECO:0000256" key="10">
    <source>
        <dbReference type="ARBA" id="ARBA00022829"/>
    </source>
</evidence>
<evidence type="ECO:0000256" key="2">
    <source>
        <dbReference type="ARBA" id="ARBA00004186"/>
    </source>
</evidence>
<organism evidence="20 21">
    <name type="scientific">Hortaea werneckii EXF-2000</name>
    <dbReference type="NCBI Taxonomy" id="1157616"/>
    <lineage>
        <taxon>Eukaryota</taxon>
        <taxon>Fungi</taxon>
        <taxon>Dikarya</taxon>
        <taxon>Ascomycota</taxon>
        <taxon>Pezizomycotina</taxon>
        <taxon>Dothideomycetes</taxon>
        <taxon>Dothideomycetidae</taxon>
        <taxon>Mycosphaerellales</taxon>
        <taxon>Teratosphaeriaceae</taxon>
        <taxon>Hortaea</taxon>
    </lineage>
</organism>
<comment type="caution">
    <text evidence="20">The sequence shown here is derived from an EMBL/GenBank/DDBJ whole genome shotgun (WGS) entry which is preliminary data.</text>
</comment>
<evidence type="ECO:0000256" key="16">
    <source>
        <dbReference type="ARBA" id="ARBA00023328"/>
    </source>
</evidence>
<dbReference type="EMBL" id="MUNK01000381">
    <property type="protein sequence ID" value="OTA22319.1"/>
    <property type="molecule type" value="Genomic_DNA"/>
</dbReference>
<reference evidence="20 21" key="1">
    <citation type="submission" date="2017-01" db="EMBL/GenBank/DDBJ databases">
        <title>The recent genome duplication of the halophilic yeast Hortaea werneckii: insights from long-read sequencing.</title>
        <authorList>
            <person name="Sinha S."/>
            <person name="Flibotte S."/>
            <person name="Neira M."/>
            <person name="Lenassi M."/>
            <person name="Gostincar C."/>
            <person name="Stajich J.E."/>
            <person name="Nislow C.E."/>
        </authorList>
    </citation>
    <scope>NUCLEOTIDE SEQUENCE [LARGE SCALE GENOMIC DNA]</scope>
    <source>
        <strain evidence="20 21">EXF-2000</strain>
    </source>
</reference>
<evidence type="ECO:0000256" key="18">
    <source>
        <dbReference type="ARBA" id="ARBA00044346"/>
    </source>
</evidence>